<dbReference type="Proteomes" id="UP001446871">
    <property type="component" value="Unassembled WGS sequence"/>
</dbReference>
<gene>
    <name evidence="1" type="ORF">PG996_006354</name>
</gene>
<evidence type="ECO:0000313" key="2">
    <source>
        <dbReference type="Proteomes" id="UP001446871"/>
    </source>
</evidence>
<accession>A0ABR1VP33</accession>
<dbReference type="EMBL" id="JAQQWM010000003">
    <property type="protein sequence ID" value="KAK8073006.1"/>
    <property type="molecule type" value="Genomic_DNA"/>
</dbReference>
<keyword evidence="2" id="KW-1185">Reference proteome</keyword>
<reference evidence="1 2" key="1">
    <citation type="submission" date="2023-01" db="EMBL/GenBank/DDBJ databases">
        <title>Analysis of 21 Apiospora genomes using comparative genomics revels a genus with tremendous synthesis potential of carbohydrate active enzymes and secondary metabolites.</title>
        <authorList>
            <person name="Sorensen T."/>
        </authorList>
    </citation>
    <scope>NUCLEOTIDE SEQUENCE [LARGE SCALE GENOMIC DNA]</scope>
    <source>
        <strain evidence="1 2">CBS 83171</strain>
    </source>
</reference>
<name>A0ABR1VP33_9PEZI</name>
<comment type="caution">
    <text evidence="1">The sequence shown here is derived from an EMBL/GenBank/DDBJ whole genome shotgun (WGS) entry which is preliminary data.</text>
</comment>
<evidence type="ECO:0000313" key="1">
    <source>
        <dbReference type="EMBL" id="KAK8073006.1"/>
    </source>
</evidence>
<organism evidence="1 2">
    <name type="scientific">Apiospora saccharicola</name>
    <dbReference type="NCBI Taxonomy" id="335842"/>
    <lineage>
        <taxon>Eukaryota</taxon>
        <taxon>Fungi</taxon>
        <taxon>Dikarya</taxon>
        <taxon>Ascomycota</taxon>
        <taxon>Pezizomycotina</taxon>
        <taxon>Sordariomycetes</taxon>
        <taxon>Xylariomycetidae</taxon>
        <taxon>Amphisphaeriales</taxon>
        <taxon>Apiosporaceae</taxon>
        <taxon>Apiospora</taxon>
    </lineage>
</organism>
<protein>
    <submittedName>
        <fullName evidence="1">Uncharacterized protein</fullName>
    </submittedName>
</protein>
<sequence length="76" mass="7921">MIAETAVAQATSGRLVTGHPLAGRVVTTSVARGSTISIATALCQSARDMTSRSSHVTPTGPRIRMVVEDRSRQASV</sequence>
<proteinExistence type="predicted"/>